<evidence type="ECO:0000313" key="4">
    <source>
        <dbReference type="Proteomes" id="UP000476837"/>
    </source>
</evidence>
<gene>
    <name evidence="3" type="ORF">DS837_28065</name>
</gene>
<sequence>MSNLADQYREFWDDLLRDAEVSGEPQQACFFELYARTAAENGDCTDLTYTPVRKEGTQGYQIDGYALDTDRGELHLAVCDLRPDAELEALNQTQIASLFRRAERFFRAALRPEFINALEEVSPAFEAAYPIHAHQNLIRRVRIIVFSNARLATRKRSVESQEISGKTFTYNLLDFPRYVSIMGSRNGSEPIEIDIADLNAKPLPCLQAHTGDDTYQSYLVVMPGQLLAKIYGLYGARLLEQNVRTFLQARTKVNQGIIQTLLNSPTMFFAYNNGLTATASRISTQKLEDGSLGIASIENLQIVNGGQTTASILYAHDRNKADLSQVSVQMKLSVVDSDRIEEVVPKISRFANTQNRISEADFFSNHPFHVTMEKISRRLPAPQKAGAFSSTKWFYERARGQYKDQKAYGTAAARRKFEIEFPADQVFVKTDAAKYELTFACMPHVVSQGAQKCFLAFAETVSKSWEQNPDAFNELYYKDLIAKAIIFTWVDQMIAASDWYMEDRGYKANIVTYTIAWLVNHLKQNGLLLDFQQVWNRQEPDDSLKRGLEHCAPIVARAVKDTPADIKNVSEYAKRQACWAAVSRLQISLPGDLSGCASDRAESSRLRKDALEVKKIDNGIELDALLIRIAPLAGRIKEEAQTRRLLSPSSDSGLRKLVAGNLKLSQSEKKAVGHLLSRLQESGASLPA</sequence>
<dbReference type="InterPro" id="IPR018891">
    <property type="entry name" value="AIPR_C"/>
</dbReference>
<dbReference type="Proteomes" id="UP000476837">
    <property type="component" value="Unassembled WGS sequence"/>
</dbReference>
<dbReference type="AlphaFoldDB" id="A0A6L3ASA2"/>
<feature type="domain" description="Abortive phage infection protein C-terminal" evidence="1">
    <location>
        <begin position="239"/>
        <end position="561"/>
    </location>
</feature>
<proteinExistence type="predicted"/>
<reference evidence="3 4" key="1">
    <citation type="submission" date="2018-07" db="EMBL/GenBank/DDBJ databases">
        <title>Genome sequence of Roseomonas fauriae ATCC 49958.</title>
        <authorList>
            <person name="Sant'Anna F.H."/>
            <person name="Baldani J.I."/>
            <person name="Zilli J.E."/>
            <person name="Reis V.M."/>
            <person name="Hartmann A."/>
            <person name="Cruz L."/>
            <person name="de Souza E.M."/>
            <person name="de Oliveira Pedrosa F."/>
            <person name="Passaglia L.M.P."/>
        </authorList>
    </citation>
    <scope>NUCLEOTIDE SEQUENCE [LARGE SCALE GENOMIC DNA]</scope>
    <source>
        <strain evidence="3 4">ATCC 49958</strain>
    </source>
</reference>
<evidence type="ECO:0000313" key="3">
    <source>
        <dbReference type="EMBL" id="KAA0678176.1"/>
    </source>
</evidence>
<evidence type="ECO:0000259" key="2">
    <source>
        <dbReference type="Pfam" id="PF22879"/>
    </source>
</evidence>
<dbReference type="Pfam" id="PF22879">
    <property type="entry name" value="AIPR_N"/>
    <property type="match status" value="1"/>
</dbReference>
<comment type="caution">
    <text evidence="3">The sequence shown here is derived from an EMBL/GenBank/DDBJ whole genome shotgun (WGS) entry which is preliminary data.</text>
</comment>
<evidence type="ECO:0000259" key="1">
    <source>
        <dbReference type="Pfam" id="PF10592"/>
    </source>
</evidence>
<protein>
    <recommendedName>
        <fullName evidence="5">AIPR protein</fullName>
    </recommendedName>
</protein>
<dbReference type="Pfam" id="PF10592">
    <property type="entry name" value="AIPR"/>
    <property type="match status" value="1"/>
</dbReference>
<feature type="domain" description="Abortive infection phage resistance protein N-terminal" evidence="2">
    <location>
        <begin position="30"/>
        <end position="177"/>
    </location>
</feature>
<organism evidence="3 4">
    <name type="scientific">Azospirillum brasilense</name>
    <dbReference type="NCBI Taxonomy" id="192"/>
    <lineage>
        <taxon>Bacteria</taxon>
        <taxon>Pseudomonadati</taxon>
        <taxon>Pseudomonadota</taxon>
        <taxon>Alphaproteobacteria</taxon>
        <taxon>Rhodospirillales</taxon>
        <taxon>Azospirillaceae</taxon>
        <taxon>Azospirillum</taxon>
    </lineage>
</organism>
<dbReference type="EMBL" id="QOKV01000029">
    <property type="protein sequence ID" value="KAA0678176.1"/>
    <property type="molecule type" value="Genomic_DNA"/>
</dbReference>
<accession>A0A6L3ASA2</accession>
<dbReference type="RefSeq" id="WP_149167766.1">
    <property type="nucleotide sequence ID" value="NZ_QOKV01000029.1"/>
</dbReference>
<name>A0A6L3ASA2_AZOBR</name>
<evidence type="ECO:0008006" key="5">
    <source>
        <dbReference type="Google" id="ProtNLM"/>
    </source>
</evidence>
<dbReference type="InterPro" id="IPR055101">
    <property type="entry name" value="AIPR_N"/>
</dbReference>